<comment type="caution">
    <text evidence="1">The sequence shown here is derived from an EMBL/GenBank/DDBJ whole genome shotgun (WGS) entry which is preliminary data.</text>
</comment>
<evidence type="ECO:0000313" key="1">
    <source>
        <dbReference type="EMBL" id="OWT63684.1"/>
    </source>
</evidence>
<dbReference type="OrthoDB" id="581372at2"/>
<dbReference type="RefSeq" id="WP_088602263.1">
    <property type="nucleotide sequence ID" value="NZ_NJIH01000003.1"/>
</dbReference>
<dbReference type="AlphaFoldDB" id="A0A225MQX5"/>
<dbReference type="Gene3D" id="1.10.620.20">
    <property type="entry name" value="Ribonucleotide Reductase, subunit A"/>
    <property type="match status" value="1"/>
</dbReference>
<dbReference type="CDD" id="cd00657">
    <property type="entry name" value="Ferritin_like"/>
    <property type="match status" value="1"/>
</dbReference>
<dbReference type="SUPFAM" id="SSF47240">
    <property type="entry name" value="Ferritin-like"/>
    <property type="match status" value="1"/>
</dbReference>
<proteinExistence type="predicted"/>
<accession>A0A225MQX5</accession>
<dbReference type="GO" id="GO:0016491">
    <property type="term" value="F:oxidoreductase activity"/>
    <property type="evidence" value="ECO:0007669"/>
    <property type="project" value="InterPro"/>
</dbReference>
<dbReference type="Proteomes" id="UP000214603">
    <property type="component" value="Unassembled WGS sequence"/>
</dbReference>
<dbReference type="InterPro" id="IPR009078">
    <property type="entry name" value="Ferritin-like_SF"/>
</dbReference>
<organism evidence="1 2">
    <name type="scientific">Candidimonas nitroreducens</name>
    <dbReference type="NCBI Taxonomy" id="683354"/>
    <lineage>
        <taxon>Bacteria</taxon>
        <taxon>Pseudomonadati</taxon>
        <taxon>Pseudomonadota</taxon>
        <taxon>Betaproteobacteria</taxon>
        <taxon>Burkholderiales</taxon>
        <taxon>Alcaligenaceae</taxon>
        <taxon>Candidimonas</taxon>
    </lineage>
</organism>
<gene>
    <name evidence="1" type="ORF">CEY11_05030</name>
</gene>
<keyword evidence="2" id="KW-1185">Reference proteome</keyword>
<reference evidence="2" key="1">
    <citation type="submission" date="2017-06" db="EMBL/GenBank/DDBJ databases">
        <title>Herbaspirillum phytohormonus sp. nov., isolated from the root nodule of Robinia pseudoacacia in lead-zinc mine.</title>
        <authorList>
            <person name="Fan M."/>
            <person name="Lin Y."/>
        </authorList>
    </citation>
    <scope>NUCLEOTIDE SEQUENCE [LARGE SCALE GENOMIC DNA]</scope>
    <source>
        <strain evidence="2">SC-089</strain>
    </source>
</reference>
<protein>
    <submittedName>
        <fullName evidence="1">Ferritin</fullName>
    </submittedName>
</protein>
<dbReference type="EMBL" id="NJIH01000003">
    <property type="protein sequence ID" value="OWT63684.1"/>
    <property type="molecule type" value="Genomic_DNA"/>
</dbReference>
<sequence length="273" mass="31467">MRESIVTTPHWNLDHVPYDTIDRAQARSQPDMLYLVAAASFVEIASDLYTENLVNHFENNADIVGWLREKWQFEEVRHGKKLRDYVRHVWPEFDWDAAYAAFYADYGPRCTVEALESQQSLEMVARCVVETGTATFYQALAAHATEPVLSGIAARIRSDEINHYKHFYGYFRMYDSTHPPGRLRVLGALKRRILEVRNDDVECALWHAYATQLGPAADKAEFHDLRERITRRVRRHYPVTMAAKMLLKPLSLPAPIAHLIQGPMARLAGWLIC</sequence>
<evidence type="ECO:0000313" key="2">
    <source>
        <dbReference type="Proteomes" id="UP000214603"/>
    </source>
</evidence>
<name>A0A225MQX5_9BURK</name>
<dbReference type="InterPro" id="IPR012348">
    <property type="entry name" value="RNR-like"/>
</dbReference>